<evidence type="ECO:0000313" key="4">
    <source>
        <dbReference type="Proteomes" id="UP001195963"/>
    </source>
</evidence>
<sequence length="636" mass="72324">MGQQQVNQQSSPDTIRMFMKSLIKDVHALEEMLKKEMFEKDISRIGAEQEFFLVDEHMDPAPLAMKLLESMNDPCFTNELALFNLEANLDPHEFTKDAISKTEKQLQDLYKKLLKHIAAENGEVITTGILPTIRYRDLTLDNLTPQPRYFALNDTLGQQRGEDCKLYIRGQDELSFSHDNVLIEACNTSFQVHFQVSQQDFAHYYNISQAITAPLLAIAANSPLLLGKRLWHETRIALFQQAIDTRQSNLNLRESEPRVWFGSQWVKSSVLELFQEDISKFKVLISNDIETDSMAQLKQGQTPKLDALCMHNGTVYRWNRPCYGVQNNVPHLRIENRVLPSGPTIVDAIANMAFFLGLMNGYGSRLDDVTKIMDFSAAKKNFDNVSMRSLNTDIVWFNGEVIPCAELIERELIPVAREGLALANIDQTDIDKYMGIIEQRVAKRTNGSIWMLRNFEKIHENGYNHKISSKLLVQVMHNRQATGKPLHLWDDVTQDEMSALKETYKSVEQVMSTNIFSVRGDDLIDLAAKIMHWNNVRHLPVESDSGELIGVLSYRQILDIYGRYASAGDVHLVPVKEVMNAKPITITPHGSIGEAIKLMRENLISALPVVDNGHLMGMMTEAELFKEYSTLLDGLH</sequence>
<keyword evidence="4" id="KW-1185">Reference proteome</keyword>
<dbReference type="Pfam" id="PF00571">
    <property type="entry name" value="CBS"/>
    <property type="match status" value="2"/>
</dbReference>
<dbReference type="InterPro" id="IPR050141">
    <property type="entry name" value="GCL_type2/YbdK_subfam"/>
</dbReference>
<dbReference type="PANTHER" id="PTHR36510">
    <property type="entry name" value="GLUTAMATE--CYSTEINE LIGASE 2-RELATED"/>
    <property type="match status" value="1"/>
</dbReference>
<proteinExistence type="predicted"/>
<dbReference type="Gene3D" id="3.10.580.10">
    <property type="entry name" value="CBS-domain"/>
    <property type="match status" value="1"/>
</dbReference>
<dbReference type="RefSeq" id="WP_220108821.1">
    <property type="nucleotide sequence ID" value="NZ_JAHZST010000003.1"/>
</dbReference>
<dbReference type="InterPro" id="IPR000644">
    <property type="entry name" value="CBS_dom"/>
</dbReference>
<dbReference type="PROSITE" id="PS51371">
    <property type="entry name" value="CBS"/>
    <property type="match status" value="2"/>
</dbReference>
<evidence type="ECO:0000256" key="1">
    <source>
        <dbReference type="PROSITE-ProRule" id="PRU00703"/>
    </source>
</evidence>
<feature type="domain" description="CBS" evidence="2">
    <location>
        <begin position="511"/>
        <end position="570"/>
    </location>
</feature>
<dbReference type="SMART" id="SM00116">
    <property type="entry name" value="CBS"/>
    <property type="match status" value="2"/>
</dbReference>
<organism evidence="3 4">
    <name type="scientific">Shewanella nanhaiensis</name>
    <dbReference type="NCBI Taxonomy" id="2864872"/>
    <lineage>
        <taxon>Bacteria</taxon>
        <taxon>Pseudomonadati</taxon>
        <taxon>Pseudomonadota</taxon>
        <taxon>Gammaproteobacteria</taxon>
        <taxon>Alteromonadales</taxon>
        <taxon>Shewanellaceae</taxon>
        <taxon>Shewanella</taxon>
    </lineage>
</organism>
<dbReference type="InterPro" id="IPR014746">
    <property type="entry name" value="Gln_synth/guanido_kin_cat_dom"/>
</dbReference>
<dbReference type="EMBL" id="JAHZST010000003">
    <property type="protein sequence ID" value="MBW8183190.1"/>
    <property type="molecule type" value="Genomic_DNA"/>
</dbReference>
<reference evidence="3 4" key="1">
    <citation type="submission" date="2021-07" db="EMBL/GenBank/DDBJ databases">
        <title>Shewanella sp. nov, isolated from SCS.</title>
        <authorList>
            <person name="Cao W.R."/>
        </authorList>
    </citation>
    <scope>NUCLEOTIDE SEQUENCE [LARGE SCALE GENOMIC DNA]</scope>
    <source>
        <strain evidence="3 4">NR704-98</strain>
    </source>
</reference>
<dbReference type="Proteomes" id="UP001195963">
    <property type="component" value="Unassembled WGS sequence"/>
</dbReference>
<dbReference type="Pfam" id="PF04107">
    <property type="entry name" value="GCS2"/>
    <property type="match status" value="1"/>
</dbReference>
<feature type="domain" description="CBS" evidence="2">
    <location>
        <begin position="579"/>
        <end position="636"/>
    </location>
</feature>
<protein>
    <submittedName>
        <fullName evidence="3">CBS domain-containing protein</fullName>
    </submittedName>
</protein>
<dbReference type="PANTHER" id="PTHR36510:SF3">
    <property type="entry name" value="CONSERVED PROTEIN"/>
    <property type="match status" value="1"/>
</dbReference>
<dbReference type="InterPro" id="IPR046342">
    <property type="entry name" value="CBS_dom_sf"/>
</dbReference>
<dbReference type="SUPFAM" id="SSF55931">
    <property type="entry name" value="Glutamine synthetase/guanido kinase"/>
    <property type="match status" value="1"/>
</dbReference>
<evidence type="ECO:0000313" key="3">
    <source>
        <dbReference type="EMBL" id="MBW8183190.1"/>
    </source>
</evidence>
<dbReference type="InterPro" id="IPR006336">
    <property type="entry name" value="GCS2"/>
</dbReference>
<gene>
    <name evidence="3" type="ORF">K0625_05890</name>
</gene>
<name>A0ABS7E0X3_9GAMM</name>
<evidence type="ECO:0000259" key="2">
    <source>
        <dbReference type="PROSITE" id="PS51371"/>
    </source>
</evidence>
<dbReference type="Gene3D" id="3.30.590.20">
    <property type="match status" value="1"/>
</dbReference>
<keyword evidence="1" id="KW-0129">CBS domain</keyword>
<accession>A0ABS7E0X3</accession>
<dbReference type="SUPFAM" id="SSF54631">
    <property type="entry name" value="CBS-domain pair"/>
    <property type="match status" value="1"/>
</dbReference>
<comment type="caution">
    <text evidence="3">The sequence shown here is derived from an EMBL/GenBank/DDBJ whole genome shotgun (WGS) entry which is preliminary data.</text>
</comment>